<feature type="transmembrane region" description="Helical" evidence="1">
    <location>
        <begin position="112"/>
        <end position="128"/>
    </location>
</feature>
<dbReference type="RefSeq" id="WP_193929841.1">
    <property type="nucleotide sequence ID" value="NZ_CAWPMZ010000041.1"/>
</dbReference>
<accession>A0ABR9UKT1</accession>
<evidence type="ECO:0000313" key="3">
    <source>
        <dbReference type="Proteomes" id="UP000651156"/>
    </source>
</evidence>
<dbReference type="SUPFAM" id="SSF141571">
    <property type="entry name" value="Pentapeptide repeat-like"/>
    <property type="match status" value="1"/>
</dbReference>
<dbReference type="InterPro" id="IPR051082">
    <property type="entry name" value="Pentapeptide-BTB/POZ_domain"/>
</dbReference>
<feature type="transmembrane region" description="Helical" evidence="1">
    <location>
        <begin position="86"/>
        <end position="106"/>
    </location>
</feature>
<protein>
    <submittedName>
        <fullName evidence="2">Pentapeptide repeat-containing protein</fullName>
    </submittedName>
</protein>
<sequence length="640" mass="69402">MPQNFSGQNLRGYSFKGQDLTGANFSRADLRGTNFTNAILKDANFSHALAGLQNYRIAGLLVISLVFAVVLILNIKAGLQLRLWPLIGAVNGAVAVSAAIATSVIVAGEAAAILHIVVAVLVGTFIIVTNREPWWTVWTAWTVIFFSAYVSWGALGDAQQYGLVRKVAITIAAIGGTRFCGADLTDANFTKATLKAVQFSRAKLIRTNWFQARLDFADVALTYLEVPKVRQLVVSKHGRNKNYDRLVLQGINLQDADLEDASFIAADLSEATLQNANLYRAKLVRTQLYHADLTSACLTGAYIQDWAIAPDTKVEQVECEYIYTHLPTKDDPDPCRKPDNKSENFKPGDFSDFIAPIIKTLDLYRHQNVDPRAVTLKTLDLYHHQGIDPGAAAIALQQLAANHPNAELEIIALEGRGQDKIRLQAKVAGHSDRSQLSAEYFANYSEIKALPYKDMQALLAGIAEKDQRIRSLENMVVTAIQSNKFYAETYYNFGDTMSDNQGSVNISGVQGSVSGVAAAGQNQNMTGVAIGQISGAVTNTISQLQQAESPEALQLAKLLEHLKAAIEDEADLNSEDKAEALEQVKVLAEAGQKPQAGMQNAAKTAIKILKGTAASLPSATAFVEACNKLLPLITKLLVLC</sequence>
<proteinExistence type="predicted"/>
<feature type="transmembrane region" description="Helical" evidence="1">
    <location>
        <begin position="55"/>
        <end position="74"/>
    </location>
</feature>
<evidence type="ECO:0000313" key="2">
    <source>
        <dbReference type="EMBL" id="MBE9188897.1"/>
    </source>
</evidence>
<reference evidence="2 3" key="1">
    <citation type="submission" date="2020-10" db="EMBL/GenBank/DDBJ databases">
        <authorList>
            <person name="Castelo-Branco R."/>
            <person name="Eusebio N."/>
            <person name="Adriana R."/>
            <person name="Vieira A."/>
            <person name="Brugerolle De Fraissinette N."/>
            <person name="Rezende De Castro R."/>
            <person name="Schneider M.P."/>
            <person name="Vasconcelos V."/>
            <person name="Leao P.N."/>
        </authorList>
    </citation>
    <scope>NUCLEOTIDE SEQUENCE [LARGE SCALE GENOMIC DNA]</scope>
    <source>
        <strain evidence="2 3">LEGE 06123</strain>
    </source>
</reference>
<organism evidence="2 3">
    <name type="scientific">Gloeocapsopsis crepidinum LEGE 06123</name>
    <dbReference type="NCBI Taxonomy" id="588587"/>
    <lineage>
        <taxon>Bacteria</taxon>
        <taxon>Bacillati</taxon>
        <taxon>Cyanobacteriota</taxon>
        <taxon>Cyanophyceae</taxon>
        <taxon>Oscillatoriophycideae</taxon>
        <taxon>Chroococcales</taxon>
        <taxon>Chroococcaceae</taxon>
        <taxon>Gloeocapsopsis</taxon>
    </lineage>
</organism>
<evidence type="ECO:0000256" key="1">
    <source>
        <dbReference type="SAM" id="Phobius"/>
    </source>
</evidence>
<keyword evidence="1" id="KW-0812">Transmembrane</keyword>
<gene>
    <name evidence="2" type="ORF">IQ230_00655</name>
</gene>
<dbReference type="Pfam" id="PF00805">
    <property type="entry name" value="Pentapeptide"/>
    <property type="match status" value="3"/>
</dbReference>
<comment type="caution">
    <text evidence="2">The sequence shown here is derived from an EMBL/GenBank/DDBJ whole genome shotgun (WGS) entry which is preliminary data.</text>
</comment>
<name>A0ABR9UKT1_9CHRO</name>
<dbReference type="InterPro" id="IPR001646">
    <property type="entry name" value="5peptide_repeat"/>
</dbReference>
<dbReference type="Gene3D" id="2.160.20.80">
    <property type="entry name" value="E3 ubiquitin-protein ligase SopA"/>
    <property type="match status" value="2"/>
</dbReference>
<feature type="transmembrane region" description="Helical" evidence="1">
    <location>
        <begin position="135"/>
        <end position="155"/>
    </location>
</feature>
<dbReference type="PANTHER" id="PTHR14136">
    <property type="entry name" value="BTB_POZ DOMAIN-CONTAINING PROTEIN KCTD9"/>
    <property type="match status" value="1"/>
</dbReference>
<dbReference type="EMBL" id="JADEWN010000001">
    <property type="protein sequence ID" value="MBE9188897.1"/>
    <property type="molecule type" value="Genomic_DNA"/>
</dbReference>
<keyword evidence="1" id="KW-1133">Transmembrane helix</keyword>
<keyword evidence="1" id="KW-0472">Membrane</keyword>
<dbReference type="Proteomes" id="UP000651156">
    <property type="component" value="Unassembled WGS sequence"/>
</dbReference>
<dbReference type="PANTHER" id="PTHR14136:SF17">
    <property type="entry name" value="BTB_POZ DOMAIN-CONTAINING PROTEIN KCTD9"/>
    <property type="match status" value="1"/>
</dbReference>
<keyword evidence="3" id="KW-1185">Reference proteome</keyword>